<gene>
    <name evidence="4" type="ORF">GCM10022211_20580</name>
</gene>
<dbReference type="Gene3D" id="1.25.40.10">
    <property type="entry name" value="Tetratricopeptide repeat domain"/>
    <property type="match status" value="1"/>
</dbReference>
<dbReference type="InterPro" id="IPR036388">
    <property type="entry name" value="WH-like_DNA-bd_sf"/>
</dbReference>
<keyword evidence="1 2" id="KW-0238">DNA-binding</keyword>
<evidence type="ECO:0000313" key="5">
    <source>
        <dbReference type="Proteomes" id="UP001501310"/>
    </source>
</evidence>
<dbReference type="EMBL" id="BAAAZD010000002">
    <property type="protein sequence ID" value="GAA4007272.1"/>
    <property type="molecule type" value="Genomic_DNA"/>
</dbReference>
<dbReference type="Proteomes" id="UP001501310">
    <property type="component" value="Unassembled WGS sequence"/>
</dbReference>
<dbReference type="SMART" id="SM00862">
    <property type="entry name" value="Trans_reg_C"/>
    <property type="match status" value="1"/>
</dbReference>
<keyword evidence="5" id="KW-1185">Reference proteome</keyword>
<dbReference type="InterPro" id="IPR011990">
    <property type="entry name" value="TPR-like_helical_dom_sf"/>
</dbReference>
<evidence type="ECO:0000259" key="3">
    <source>
        <dbReference type="PROSITE" id="PS51755"/>
    </source>
</evidence>
<dbReference type="RefSeq" id="WP_344710178.1">
    <property type="nucleotide sequence ID" value="NZ_BAAAZD010000002.1"/>
</dbReference>
<reference evidence="5" key="1">
    <citation type="journal article" date="2019" name="Int. J. Syst. Evol. Microbiol.">
        <title>The Global Catalogue of Microorganisms (GCM) 10K type strain sequencing project: providing services to taxonomists for standard genome sequencing and annotation.</title>
        <authorList>
            <consortium name="The Broad Institute Genomics Platform"/>
            <consortium name="The Broad Institute Genome Sequencing Center for Infectious Disease"/>
            <person name="Wu L."/>
            <person name="Ma J."/>
        </authorList>
    </citation>
    <scope>NUCLEOTIDE SEQUENCE [LARGE SCALE GENOMIC DNA]</scope>
    <source>
        <strain evidence="5">JCM 16603</strain>
    </source>
</reference>
<evidence type="ECO:0000313" key="4">
    <source>
        <dbReference type="EMBL" id="GAA4007272.1"/>
    </source>
</evidence>
<feature type="domain" description="OmpR/PhoB-type" evidence="3">
    <location>
        <begin position="10"/>
        <end position="108"/>
    </location>
</feature>
<dbReference type="InterPro" id="IPR001867">
    <property type="entry name" value="OmpR/PhoB-type_DNA-bd"/>
</dbReference>
<comment type="caution">
    <text evidence="4">The sequence shown here is derived from an EMBL/GenBank/DDBJ whole genome shotgun (WGS) entry which is preliminary data.</text>
</comment>
<evidence type="ECO:0000256" key="2">
    <source>
        <dbReference type="PROSITE-ProRule" id="PRU01091"/>
    </source>
</evidence>
<dbReference type="Pfam" id="PF00486">
    <property type="entry name" value="Trans_reg_C"/>
    <property type="match status" value="1"/>
</dbReference>
<evidence type="ECO:0000256" key="1">
    <source>
        <dbReference type="ARBA" id="ARBA00023125"/>
    </source>
</evidence>
<organism evidence="4 5">
    <name type="scientific">Sphingomonas humi</name>
    <dbReference type="NCBI Taxonomy" id="335630"/>
    <lineage>
        <taxon>Bacteria</taxon>
        <taxon>Pseudomonadati</taxon>
        <taxon>Pseudomonadota</taxon>
        <taxon>Alphaproteobacteria</taxon>
        <taxon>Sphingomonadales</taxon>
        <taxon>Sphingomonadaceae</taxon>
        <taxon>Sphingomonas</taxon>
    </lineage>
</organism>
<dbReference type="SUPFAM" id="SSF48452">
    <property type="entry name" value="TPR-like"/>
    <property type="match status" value="1"/>
</dbReference>
<dbReference type="SUPFAM" id="SSF46894">
    <property type="entry name" value="C-terminal effector domain of the bipartite response regulators"/>
    <property type="match status" value="1"/>
</dbReference>
<protein>
    <recommendedName>
        <fullName evidence="3">OmpR/PhoB-type domain-containing protein</fullName>
    </recommendedName>
</protein>
<feature type="DNA-binding region" description="OmpR/PhoB-type" evidence="2">
    <location>
        <begin position="10"/>
        <end position="108"/>
    </location>
</feature>
<sequence length="486" mass="53302">MLTTSDLPAQNDFSIGDLKISPSRRLVEGPAGKHNVEPIFMRVFLRLLAAEGQVVTRRELFEECWGGASVGDDSLNRAIAGVRQIARAVGSTAIELETIPRTGYVLRRNITEAGPHGPGAPMEEAAAAALDCWRIGLPVADLDAIRALDRALAEEPGDARGWGLKALLLRKAVEYAKPDQSAELLQACEAAIRRALSINPAQSDALSARAGVMPMFGDWKAARGRLLGVLELDPGHVPARHDLAMLEMMTGRPSAARPIIAELIEADPLAATFYYKRMYHLWNFGEVEELERVAMRALQLWPRHPGIWLARYWTLLFTGRGGQALRLVDDERMRPPLPQPMVDLLHGVAAVQERPVSDEECERLAERASAMVARGPAIAVAALMALLSLGDTRRALDLAYAYYLGRGSAATPIWTGPEDARVSDQFRRITQFLFLPCAQDLRALPEFAGLCRDLGFSAYWEATGLTPDFCDEARRLPARRDGQSAA</sequence>
<dbReference type="Pfam" id="PF14559">
    <property type="entry name" value="TPR_19"/>
    <property type="match status" value="1"/>
</dbReference>
<proteinExistence type="predicted"/>
<dbReference type="PROSITE" id="PS51755">
    <property type="entry name" value="OMPR_PHOB"/>
    <property type="match status" value="1"/>
</dbReference>
<accession>A0ABP7S629</accession>
<dbReference type="InterPro" id="IPR016032">
    <property type="entry name" value="Sig_transdc_resp-reg_C-effctor"/>
</dbReference>
<dbReference type="Gene3D" id="1.10.10.10">
    <property type="entry name" value="Winged helix-like DNA-binding domain superfamily/Winged helix DNA-binding domain"/>
    <property type="match status" value="1"/>
</dbReference>
<name>A0ABP7S629_9SPHN</name>